<gene>
    <name evidence="3" type="ORF">GRG538_LOCUS11256</name>
    <name evidence="5" type="ORF">HFQ381_LOCUS24845</name>
    <name evidence="2" type="ORF">LUA448_LOCUS13235</name>
    <name evidence="6" type="ORF">QYT958_LOCUS20655</name>
    <name evidence="1" type="ORF">TIS948_LOCUS4783</name>
    <name evidence="4" type="ORF">UJA718_LOCUS15720</name>
</gene>
<evidence type="ECO:0000313" key="3">
    <source>
        <dbReference type="EMBL" id="CAF3414808.1"/>
    </source>
</evidence>
<protein>
    <submittedName>
        <fullName evidence="5">Uncharacterized protein</fullName>
    </submittedName>
</protein>
<evidence type="ECO:0000313" key="1">
    <source>
        <dbReference type="EMBL" id="CAF3065333.1"/>
    </source>
</evidence>
<name>A0A820T9M9_9BILA</name>
<dbReference type="OrthoDB" id="10057025at2759"/>
<evidence type="ECO:0000313" key="8">
    <source>
        <dbReference type="Proteomes" id="UP000663873"/>
    </source>
</evidence>
<dbReference type="EMBL" id="CAJOBP010002348">
    <property type="protein sequence ID" value="CAF4349823.1"/>
    <property type="molecule type" value="Genomic_DNA"/>
</dbReference>
<dbReference type="Proteomes" id="UP000663872">
    <property type="component" value="Unassembled WGS sequence"/>
</dbReference>
<dbReference type="Gene3D" id="2.60.120.260">
    <property type="entry name" value="Galactose-binding domain-like"/>
    <property type="match status" value="1"/>
</dbReference>
<dbReference type="EMBL" id="CAJNYT010001487">
    <property type="protein sequence ID" value="CAF3414808.1"/>
    <property type="molecule type" value="Genomic_DNA"/>
</dbReference>
<evidence type="ECO:0000313" key="5">
    <source>
        <dbReference type="EMBL" id="CAF4463407.1"/>
    </source>
</evidence>
<dbReference type="Proteomes" id="UP000663873">
    <property type="component" value="Unassembled WGS sequence"/>
</dbReference>
<comment type="caution">
    <text evidence="5">The sequence shown here is derived from an EMBL/GenBank/DDBJ whole genome shotgun (WGS) entry which is preliminary data.</text>
</comment>
<accession>A0A820T9M9</accession>
<organism evidence="5 7">
    <name type="scientific">Rotaria socialis</name>
    <dbReference type="NCBI Taxonomy" id="392032"/>
    <lineage>
        <taxon>Eukaryota</taxon>
        <taxon>Metazoa</taxon>
        <taxon>Spiralia</taxon>
        <taxon>Gnathifera</taxon>
        <taxon>Rotifera</taxon>
        <taxon>Eurotatoria</taxon>
        <taxon>Bdelloidea</taxon>
        <taxon>Philodinida</taxon>
        <taxon>Philodinidae</taxon>
        <taxon>Rotaria</taxon>
    </lineage>
</organism>
<evidence type="ECO:0000313" key="7">
    <source>
        <dbReference type="Proteomes" id="UP000663851"/>
    </source>
</evidence>
<dbReference type="EMBL" id="CAJNXB010000538">
    <property type="protein sequence ID" value="CAF3065333.1"/>
    <property type="molecule type" value="Genomic_DNA"/>
</dbReference>
<dbReference type="Proteomes" id="UP000663851">
    <property type="component" value="Unassembled WGS sequence"/>
</dbReference>
<dbReference type="EMBL" id="CAJNYD010001598">
    <property type="protein sequence ID" value="CAF3352944.1"/>
    <property type="molecule type" value="Genomic_DNA"/>
</dbReference>
<proteinExistence type="predicted"/>
<evidence type="ECO:0000313" key="2">
    <source>
        <dbReference type="EMBL" id="CAF3352944.1"/>
    </source>
</evidence>
<dbReference type="Proteomes" id="UP000663825">
    <property type="component" value="Unassembled WGS sequence"/>
</dbReference>
<dbReference type="EMBL" id="CAJOBR010003633">
    <property type="protein sequence ID" value="CAF4745915.1"/>
    <property type="molecule type" value="Genomic_DNA"/>
</dbReference>
<reference evidence="5" key="1">
    <citation type="submission" date="2021-02" db="EMBL/GenBank/DDBJ databases">
        <authorList>
            <person name="Nowell W R."/>
        </authorList>
    </citation>
    <scope>NUCLEOTIDE SEQUENCE</scope>
</reference>
<keyword evidence="8" id="KW-1185">Reference proteome</keyword>
<dbReference type="AlphaFoldDB" id="A0A820T9M9"/>
<dbReference type="EMBL" id="CAJOBO010002683">
    <property type="protein sequence ID" value="CAF4463407.1"/>
    <property type="molecule type" value="Genomic_DNA"/>
</dbReference>
<dbReference type="Proteomes" id="UP000663848">
    <property type="component" value="Unassembled WGS sequence"/>
</dbReference>
<evidence type="ECO:0000313" key="6">
    <source>
        <dbReference type="EMBL" id="CAF4745915.1"/>
    </source>
</evidence>
<evidence type="ECO:0000313" key="4">
    <source>
        <dbReference type="EMBL" id="CAF4349823.1"/>
    </source>
</evidence>
<sequence>MNTLEFGFKAKTSAKTWHLDDVSVIDTNASNSEMLINGNFENGTLIGWQAFCSNLNGGGTGGTITQSSCHNGSYFYDGARAVAYDFLRQSFSMAIRHVYVLSF</sequence>
<dbReference type="Proteomes" id="UP000663833">
    <property type="component" value="Unassembled WGS sequence"/>
</dbReference>